<evidence type="ECO:0000313" key="3">
    <source>
        <dbReference type="Proteomes" id="UP001229421"/>
    </source>
</evidence>
<gene>
    <name evidence="2" type="ORF">QVD17_31356</name>
</gene>
<protein>
    <submittedName>
        <fullName evidence="2">Uncharacterized protein</fullName>
    </submittedName>
</protein>
<sequence length="129" mass="14402">MEVWRIEDHEWYPLSSVKSVKQKKIKINRDIKPVEQEENEAKGIMEPIKIEKGDNVESEAGQGYGRGRGRQQSDGPVVGKGFGRAYVIRNRQLKEVQCGVVTGSINVPDVGGALGMYVDGARFARTSRR</sequence>
<organism evidence="2 3">
    <name type="scientific">Tagetes erecta</name>
    <name type="common">African marigold</name>
    <dbReference type="NCBI Taxonomy" id="13708"/>
    <lineage>
        <taxon>Eukaryota</taxon>
        <taxon>Viridiplantae</taxon>
        <taxon>Streptophyta</taxon>
        <taxon>Embryophyta</taxon>
        <taxon>Tracheophyta</taxon>
        <taxon>Spermatophyta</taxon>
        <taxon>Magnoliopsida</taxon>
        <taxon>eudicotyledons</taxon>
        <taxon>Gunneridae</taxon>
        <taxon>Pentapetalae</taxon>
        <taxon>asterids</taxon>
        <taxon>campanulids</taxon>
        <taxon>Asterales</taxon>
        <taxon>Asteraceae</taxon>
        <taxon>Asteroideae</taxon>
        <taxon>Heliantheae alliance</taxon>
        <taxon>Tageteae</taxon>
        <taxon>Tagetes</taxon>
    </lineage>
</organism>
<feature type="region of interest" description="Disordered" evidence="1">
    <location>
        <begin position="36"/>
        <end position="78"/>
    </location>
</feature>
<accession>A0AAD8K460</accession>
<evidence type="ECO:0000313" key="2">
    <source>
        <dbReference type="EMBL" id="KAK1415573.1"/>
    </source>
</evidence>
<dbReference type="Proteomes" id="UP001229421">
    <property type="component" value="Unassembled WGS sequence"/>
</dbReference>
<keyword evidence="3" id="KW-1185">Reference proteome</keyword>
<evidence type="ECO:0000256" key="1">
    <source>
        <dbReference type="SAM" id="MobiDB-lite"/>
    </source>
</evidence>
<reference evidence="2" key="1">
    <citation type="journal article" date="2023" name="bioRxiv">
        <title>Improved chromosome-level genome assembly for marigold (Tagetes erecta).</title>
        <authorList>
            <person name="Jiang F."/>
            <person name="Yuan L."/>
            <person name="Wang S."/>
            <person name="Wang H."/>
            <person name="Xu D."/>
            <person name="Wang A."/>
            <person name="Fan W."/>
        </authorList>
    </citation>
    <scope>NUCLEOTIDE SEQUENCE</scope>
    <source>
        <strain evidence="2">WSJ</strain>
        <tissue evidence="2">Leaf</tissue>
    </source>
</reference>
<dbReference type="AlphaFoldDB" id="A0AAD8K460"/>
<dbReference type="EMBL" id="JAUHHV010000008">
    <property type="protein sequence ID" value="KAK1415573.1"/>
    <property type="molecule type" value="Genomic_DNA"/>
</dbReference>
<comment type="caution">
    <text evidence="2">The sequence shown here is derived from an EMBL/GenBank/DDBJ whole genome shotgun (WGS) entry which is preliminary data.</text>
</comment>
<proteinExistence type="predicted"/>
<feature type="compositionally biased region" description="Basic and acidic residues" evidence="1">
    <location>
        <begin position="36"/>
        <end position="55"/>
    </location>
</feature>
<name>A0AAD8K460_TARER</name>